<organism evidence="2 3">
    <name type="scientific">Fasciolopsis buskii</name>
    <dbReference type="NCBI Taxonomy" id="27845"/>
    <lineage>
        <taxon>Eukaryota</taxon>
        <taxon>Metazoa</taxon>
        <taxon>Spiralia</taxon>
        <taxon>Lophotrochozoa</taxon>
        <taxon>Platyhelminthes</taxon>
        <taxon>Trematoda</taxon>
        <taxon>Digenea</taxon>
        <taxon>Plagiorchiida</taxon>
        <taxon>Echinostomata</taxon>
        <taxon>Echinostomatoidea</taxon>
        <taxon>Fasciolidae</taxon>
        <taxon>Fasciolopsis</taxon>
    </lineage>
</organism>
<protein>
    <submittedName>
        <fullName evidence="2">Uncharacterized protein</fullName>
    </submittedName>
</protein>
<evidence type="ECO:0000313" key="3">
    <source>
        <dbReference type="Proteomes" id="UP000728185"/>
    </source>
</evidence>
<evidence type="ECO:0000256" key="1">
    <source>
        <dbReference type="SAM" id="MobiDB-lite"/>
    </source>
</evidence>
<gene>
    <name evidence="2" type="ORF">FBUS_06321</name>
</gene>
<name>A0A8E0S296_9TREM</name>
<keyword evidence="3" id="KW-1185">Reference proteome</keyword>
<accession>A0A8E0S296</accession>
<dbReference type="AlphaFoldDB" id="A0A8E0S296"/>
<comment type="caution">
    <text evidence="2">The sequence shown here is derived from an EMBL/GenBank/DDBJ whole genome shotgun (WGS) entry which is preliminary data.</text>
</comment>
<reference evidence="2" key="1">
    <citation type="submission" date="2019-05" db="EMBL/GenBank/DDBJ databases">
        <title>Annotation for the trematode Fasciolopsis buski.</title>
        <authorList>
            <person name="Choi Y.-J."/>
        </authorList>
    </citation>
    <scope>NUCLEOTIDE SEQUENCE</scope>
    <source>
        <strain evidence="2">HT</strain>
        <tissue evidence="2">Whole worm</tissue>
    </source>
</reference>
<feature type="compositionally biased region" description="Polar residues" evidence="1">
    <location>
        <begin position="29"/>
        <end position="42"/>
    </location>
</feature>
<sequence>MLHHLGPLISDDISTQSLSSASEKEHNNIESSRPVQDNSTLNTRILPANDSVVLMDTDESPPYFYDYPPPAVVRQQFDLNPNYKIYVPEEDTYTNQFIPPLIDQERIPRYIHTRYGDPPPYSTLWK</sequence>
<evidence type="ECO:0000313" key="2">
    <source>
        <dbReference type="EMBL" id="KAA0198706.1"/>
    </source>
</evidence>
<dbReference type="OrthoDB" id="10505232at2759"/>
<feature type="region of interest" description="Disordered" evidence="1">
    <location>
        <begin position="13"/>
        <end position="42"/>
    </location>
</feature>
<dbReference type="Proteomes" id="UP000728185">
    <property type="component" value="Unassembled WGS sequence"/>
</dbReference>
<proteinExistence type="predicted"/>
<dbReference type="EMBL" id="LUCM01001561">
    <property type="protein sequence ID" value="KAA0198706.1"/>
    <property type="molecule type" value="Genomic_DNA"/>
</dbReference>